<dbReference type="EMBL" id="AZIM01000651">
    <property type="protein sequence ID" value="ETE69969.1"/>
    <property type="molecule type" value="Genomic_DNA"/>
</dbReference>
<dbReference type="GO" id="GO:0045717">
    <property type="term" value="P:negative regulation of fatty acid biosynthetic process"/>
    <property type="evidence" value="ECO:0007669"/>
    <property type="project" value="TreeGrafter"/>
</dbReference>
<dbReference type="InterPro" id="IPR036322">
    <property type="entry name" value="WD40_repeat_dom_sf"/>
</dbReference>
<dbReference type="Pfam" id="PF00400">
    <property type="entry name" value="WD40"/>
    <property type="match status" value="3"/>
</dbReference>
<dbReference type="SMART" id="SM00320">
    <property type="entry name" value="WD40"/>
    <property type="match status" value="3"/>
</dbReference>
<dbReference type="SMART" id="SM00028">
    <property type="entry name" value="TPR"/>
    <property type="match status" value="3"/>
</dbReference>
<dbReference type="AlphaFoldDB" id="V8P614"/>
<dbReference type="PROSITE" id="PS50082">
    <property type="entry name" value="WD_REPEATS_2"/>
    <property type="match status" value="3"/>
</dbReference>
<feature type="non-terminal residue" evidence="5">
    <location>
        <position position="1"/>
    </location>
</feature>
<feature type="repeat" description="WD" evidence="3">
    <location>
        <begin position="419"/>
        <end position="449"/>
    </location>
</feature>
<reference evidence="5 6" key="1">
    <citation type="journal article" date="2013" name="Proc. Natl. Acad. Sci. U.S.A.">
        <title>The king cobra genome reveals dynamic gene evolution and adaptation in the snake venom system.</title>
        <authorList>
            <person name="Vonk F.J."/>
            <person name="Casewell N.R."/>
            <person name="Henkel C.V."/>
            <person name="Heimberg A.M."/>
            <person name="Jansen H.J."/>
            <person name="McCleary R.J."/>
            <person name="Kerkkamp H.M."/>
            <person name="Vos R.A."/>
            <person name="Guerreiro I."/>
            <person name="Calvete J.J."/>
            <person name="Wuster W."/>
            <person name="Woods A.E."/>
            <person name="Logan J.M."/>
            <person name="Harrison R.A."/>
            <person name="Castoe T.A."/>
            <person name="de Koning A.P."/>
            <person name="Pollock D.D."/>
            <person name="Yandell M."/>
            <person name="Calderon D."/>
            <person name="Renjifo C."/>
            <person name="Currier R.B."/>
            <person name="Salgado D."/>
            <person name="Pla D."/>
            <person name="Sanz L."/>
            <person name="Hyder A.S."/>
            <person name="Ribeiro J.M."/>
            <person name="Arntzen J.W."/>
            <person name="van den Thillart G.E."/>
            <person name="Boetzer M."/>
            <person name="Pirovano W."/>
            <person name="Dirks R.P."/>
            <person name="Spaink H.P."/>
            <person name="Duboule D."/>
            <person name="McGlinn E."/>
            <person name="Kini R.M."/>
            <person name="Richardson M.K."/>
        </authorList>
    </citation>
    <scope>NUCLEOTIDE SEQUENCE</scope>
    <source>
        <tissue evidence="5">Blood</tissue>
    </source>
</reference>
<evidence type="ECO:0000313" key="5">
    <source>
        <dbReference type="EMBL" id="ETE69969.1"/>
    </source>
</evidence>
<dbReference type="PANTHER" id="PTHR15574:SF40">
    <property type="entry name" value="WD AND TETRATRICOPEPTIDE REPEATS PROTEIN 1"/>
    <property type="match status" value="1"/>
</dbReference>
<sequence>MEVRGLRPLAAAAAEPALRRPDRPYCEKMAKANIIRDLISRQLKEKGALSFERHYHVTDPFIQRLGLEAELQGHAGCVNCLEWNEKGNLLASGSDDQHTIFLPHAEDRILITGAADSKVHVHDLTVKETIHMFGDHKNRVKRIATAPIQYDLRENSKHSEVLIDLTEYCGQLVEAKCLTVNPQDNNYLAVGAMKLPDYNNRLRVLVYLFDLTYKQRPYTFLLPKKCHTPGEVQNGKTSANGVSNGIHLHSNGFRLSEGRAHISPQVELPPYLEKIKLQANEAFACQQWTQAIQLYSRAVQKAPNNAMLYGNRAAAYMKRKWDGDHYDALRDCLRAISLNPCHLKAHFRLARCLFELKYVAEALECLDDFKGKFPEQAHSSACDALDRDINAALFSKSDNGEDKKGSGPIWLRATGRKDSISEDEMYIISGSDDGSFFIWEKETTNLVRVLQGDESIVNCLQPHPSYCFLATSGIDPVVRLWNPRPESEALNGRVVEDMEGASQANQRRMNADPLEVMLMNMGYRITGMTGGGSGGSDDEDSSENQVHCRTS</sequence>
<evidence type="ECO:0000256" key="4">
    <source>
        <dbReference type="SAM" id="MobiDB-lite"/>
    </source>
</evidence>
<feature type="repeat" description="WD" evidence="3">
    <location>
        <begin position="71"/>
        <end position="96"/>
    </location>
</feature>
<dbReference type="GO" id="GO:0080008">
    <property type="term" value="C:Cul4-RING E3 ubiquitin ligase complex"/>
    <property type="evidence" value="ECO:0007669"/>
    <property type="project" value="TreeGrafter"/>
</dbReference>
<organism evidence="5 6">
    <name type="scientific">Ophiophagus hannah</name>
    <name type="common">King cobra</name>
    <name type="synonym">Naja hannah</name>
    <dbReference type="NCBI Taxonomy" id="8665"/>
    <lineage>
        <taxon>Eukaryota</taxon>
        <taxon>Metazoa</taxon>
        <taxon>Chordata</taxon>
        <taxon>Craniata</taxon>
        <taxon>Vertebrata</taxon>
        <taxon>Euteleostomi</taxon>
        <taxon>Lepidosauria</taxon>
        <taxon>Squamata</taxon>
        <taxon>Bifurcata</taxon>
        <taxon>Unidentata</taxon>
        <taxon>Episquamata</taxon>
        <taxon>Toxicofera</taxon>
        <taxon>Serpentes</taxon>
        <taxon>Colubroidea</taxon>
        <taxon>Elapidae</taxon>
        <taxon>Elapinae</taxon>
        <taxon>Ophiophagus</taxon>
    </lineage>
</organism>
<proteinExistence type="predicted"/>
<dbReference type="Gene3D" id="2.130.10.10">
    <property type="entry name" value="YVTN repeat-like/Quinoprotein amine dehydrogenase"/>
    <property type="match status" value="2"/>
</dbReference>
<keyword evidence="1 3" id="KW-0853">WD repeat</keyword>
<dbReference type="SUPFAM" id="SSF48452">
    <property type="entry name" value="TPR-like"/>
    <property type="match status" value="1"/>
</dbReference>
<accession>V8P614</accession>
<name>V8P614_OPHHA</name>
<dbReference type="InterPro" id="IPR001680">
    <property type="entry name" value="WD40_rpt"/>
</dbReference>
<protein>
    <submittedName>
        <fullName evidence="5">WD and tetratricopeptide repeats protein 1</fullName>
    </submittedName>
</protein>
<dbReference type="InterPro" id="IPR045151">
    <property type="entry name" value="DCAF8"/>
</dbReference>
<evidence type="ECO:0000313" key="6">
    <source>
        <dbReference type="Proteomes" id="UP000018936"/>
    </source>
</evidence>
<dbReference type="OrthoDB" id="4869960at2759"/>
<dbReference type="SUPFAM" id="SSF50978">
    <property type="entry name" value="WD40 repeat-like"/>
    <property type="match status" value="1"/>
</dbReference>
<comment type="caution">
    <text evidence="5">The sequence shown here is derived from an EMBL/GenBank/DDBJ whole genome shotgun (WGS) entry which is preliminary data.</text>
</comment>
<dbReference type="Proteomes" id="UP000018936">
    <property type="component" value="Unassembled WGS sequence"/>
</dbReference>
<dbReference type="InterPro" id="IPR015943">
    <property type="entry name" value="WD40/YVTN_repeat-like_dom_sf"/>
</dbReference>
<keyword evidence="2" id="KW-0677">Repeat</keyword>
<feature type="repeat" description="WD" evidence="3">
    <location>
        <begin position="450"/>
        <end position="482"/>
    </location>
</feature>
<keyword evidence="6" id="KW-1185">Reference proteome</keyword>
<dbReference type="PANTHER" id="PTHR15574">
    <property type="entry name" value="WD REPEAT DOMAIN-CONTAINING FAMILY"/>
    <property type="match status" value="1"/>
</dbReference>
<dbReference type="InterPro" id="IPR019734">
    <property type="entry name" value="TPR_rpt"/>
</dbReference>
<dbReference type="InterPro" id="IPR011990">
    <property type="entry name" value="TPR-like_helical_dom_sf"/>
</dbReference>
<dbReference type="GO" id="GO:0005737">
    <property type="term" value="C:cytoplasm"/>
    <property type="evidence" value="ECO:0007669"/>
    <property type="project" value="TreeGrafter"/>
</dbReference>
<feature type="region of interest" description="Disordered" evidence="4">
    <location>
        <begin position="527"/>
        <end position="551"/>
    </location>
</feature>
<evidence type="ECO:0000256" key="3">
    <source>
        <dbReference type="PROSITE-ProRule" id="PRU00221"/>
    </source>
</evidence>
<evidence type="ECO:0000256" key="1">
    <source>
        <dbReference type="ARBA" id="ARBA00022574"/>
    </source>
</evidence>
<gene>
    <name evidence="5" type="primary">WDTC1</name>
    <name evidence="5" type="ORF">L345_04232</name>
</gene>
<evidence type="ECO:0000256" key="2">
    <source>
        <dbReference type="ARBA" id="ARBA00022737"/>
    </source>
</evidence>
<dbReference type="Gene3D" id="1.25.40.10">
    <property type="entry name" value="Tetratricopeptide repeat domain"/>
    <property type="match status" value="1"/>
</dbReference>